<proteinExistence type="predicted"/>
<dbReference type="InterPro" id="IPR029460">
    <property type="entry name" value="DNAPol_HHH"/>
</dbReference>
<dbReference type="NCBIfam" id="TIGR00594">
    <property type="entry name" value="polc"/>
    <property type="match status" value="1"/>
</dbReference>
<reference evidence="4" key="2">
    <citation type="submission" date="2021-04" db="EMBL/GenBank/DDBJ databases">
        <authorList>
            <person name="Gilroy R."/>
        </authorList>
    </citation>
    <scope>NUCLEOTIDE SEQUENCE</scope>
    <source>
        <strain evidence="4">ChiBcec8-14828</strain>
    </source>
</reference>
<dbReference type="Pfam" id="PF14579">
    <property type="entry name" value="HHH_6"/>
    <property type="match status" value="1"/>
</dbReference>
<sequence>MSKMLLTYFYFLGLRTLTVIRDAEVMIQKQHPDFSMDAISYEDSAVFDMLNRGETQGVFQMESAGMTQAFVNLRGRSVEDIIAIISLYRPGPMESIPTYIANRHHPDQVKYKIPQLEHILNVTNGCIVYQEQVMQICRDLAGFSYGQADLVRRAMSKKKHEVMEQERQHFIFGSTEPGRECPGCLANGIPREAAEQIYDEMLSFASYAFNKAHAAAYAVVAYQTAYLKCHYPKEFMAALLTSVLDNTSKIIEYTGECHRMGIGLLAPDINESELGFTVQGDKIRFGLLALKNVGRALIEAVIEERKTGGKYKNLYNFCKRTHGMEMNRRALESMIKSGAFDCIEAKRRAMMQALEHILKSVEADAKKNLDGQLDLFAAFSETQAEEETSFEDYQIPDCTEYPAEVLLQQEKEVSGLYLSGHPLDRYRDTMAQMRSTPIAMLNAEDAHEYDNQEVTLFCTIVKMKTMSTRSGGTMAFLTVEDLTGSMEVLVFSGVLQRFGECVRDNAVAIIKGRFSFRENEGGKVVAEQIFDADQYLQTQGKDEGNKNPKNKLWLKLPSMKSEIFDDVRNLLSIFEGDMPVYFYFEDTGKKGCAPRNMWCVPSEILYSELERVLGKGNVIVQ</sequence>
<feature type="domain" description="OB" evidence="1">
    <location>
        <begin position="464"/>
        <end position="529"/>
    </location>
</feature>
<dbReference type="InterPro" id="IPR040982">
    <property type="entry name" value="DNA_pol3_finger"/>
</dbReference>
<evidence type="ECO:0000259" key="2">
    <source>
        <dbReference type="Pfam" id="PF14579"/>
    </source>
</evidence>
<dbReference type="Proteomes" id="UP000824209">
    <property type="component" value="Unassembled WGS sequence"/>
</dbReference>
<name>A0A9D2M1Z1_9FIRM</name>
<comment type="caution">
    <text evidence="4">The sequence shown here is derived from an EMBL/GenBank/DDBJ whole genome shotgun (WGS) entry which is preliminary data.</text>
</comment>
<gene>
    <name evidence="4" type="primary">dnaE</name>
    <name evidence="4" type="ORF">H9943_03355</name>
</gene>
<dbReference type="Pfam" id="PF17657">
    <property type="entry name" value="DNA_pol3_finger"/>
    <property type="match status" value="1"/>
</dbReference>
<evidence type="ECO:0000313" key="4">
    <source>
        <dbReference type="EMBL" id="HJB39415.1"/>
    </source>
</evidence>
<evidence type="ECO:0000259" key="1">
    <source>
        <dbReference type="Pfam" id="PF01336"/>
    </source>
</evidence>
<dbReference type="EMBL" id="DWYA01000034">
    <property type="protein sequence ID" value="HJB39415.1"/>
    <property type="molecule type" value="Genomic_DNA"/>
</dbReference>
<organism evidence="4 5">
    <name type="scientific">Candidatus Ruthenibacterium avium</name>
    <dbReference type="NCBI Taxonomy" id="2838751"/>
    <lineage>
        <taxon>Bacteria</taxon>
        <taxon>Bacillati</taxon>
        <taxon>Bacillota</taxon>
        <taxon>Clostridia</taxon>
        <taxon>Eubacteriales</taxon>
        <taxon>Oscillospiraceae</taxon>
        <taxon>Ruthenibacterium</taxon>
    </lineage>
</organism>
<dbReference type="Pfam" id="PF01336">
    <property type="entry name" value="tRNA_anti-codon"/>
    <property type="match status" value="1"/>
</dbReference>
<keyword evidence="4" id="KW-0808">Transferase</keyword>
<dbReference type="AlphaFoldDB" id="A0A9D2M1Z1"/>
<dbReference type="EC" id="2.7.7.7" evidence="4"/>
<dbReference type="InterPro" id="IPR004365">
    <property type="entry name" value="NA-bd_OB_tRNA"/>
</dbReference>
<dbReference type="GO" id="GO:0003676">
    <property type="term" value="F:nucleic acid binding"/>
    <property type="evidence" value="ECO:0007669"/>
    <property type="project" value="InterPro"/>
</dbReference>
<keyword evidence="4" id="KW-0548">Nucleotidyltransferase</keyword>
<dbReference type="PANTHER" id="PTHR32294">
    <property type="entry name" value="DNA POLYMERASE III SUBUNIT ALPHA"/>
    <property type="match status" value="1"/>
</dbReference>
<dbReference type="PANTHER" id="PTHR32294:SF0">
    <property type="entry name" value="DNA POLYMERASE III SUBUNIT ALPHA"/>
    <property type="match status" value="1"/>
</dbReference>
<dbReference type="Gene3D" id="1.10.150.870">
    <property type="match status" value="1"/>
</dbReference>
<evidence type="ECO:0000313" key="5">
    <source>
        <dbReference type="Proteomes" id="UP000824209"/>
    </source>
</evidence>
<dbReference type="InterPro" id="IPR004805">
    <property type="entry name" value="DnaE2/DnaE/PolC"/>
</dbReference>
<evidence type="ECO:0000259" key="3">
    <source>
        <dbReference type="Pfam" id="PF17657"/>
    </source>
</evidence>
<protein>
    <submittedName>
        <fullName evidence="4">DNA polymerase III subunit alpha</fullName>
        <ecNumber evidence="4">2.7.7.7</ecNumber>
    </submittedName>
</protein>
<accession>A0A9D2M1Z1</accession>
<feature type="domain" description="DNA polymerase III alpha subunit finger" evidence="3">
    <location>
        <begin position="16"/>
        <end position="175"/>
    </location>
</feature>
<reference evidence="4" key="1">
    <citation type="journal article" date="2021" name="PeerJ">
        <title>Extensive microbial diversity within the chicken gut microbiome revealed by metagenomics and culture.</title>
        <authorList>
            <person name="Gilroy R."/>
            <person name="Ravi A."/>
            <person name="Getino M."/>
            <person name="Pursley I."/>
            <person name="Horton D.L."/>
            <person name="Alikhan N.F."/>
            <person name="Baker D."/>
            <person name="Gharbi K."/>
            <person name="Hall N."/>
            <person name="Watson M."/>
            <person name="Adriaenssens E.M."/>
            <person name="Foster-Nyarko E."/>
            <person name="Jarju S."/>
            <person name="Secka A."/>
            <person name="Antonio M."/>
            <person name="Oren A."/>
            <person name="Chaudhuri R.R."/>
            <person name="La Ragione R."/>
            <person name="Hildebrand F."/>
            <person name="Pallen M.J."/>
        </authorList>
    </citation>
    <scope>NUCLEOTIDE SEQUENCE</scope>
    <source>
        <strain evidence="4">ChiBcec8-14828</strain>
    </source>
</reference>
<dbReference type="CDD" id="cd04485">
    <property type="entry name" value="DnaE_OBF"/>
    <property type="match status" value="1"/>
</dbReference>
<dbReference type="GO" id="GO:0003887">
    <property type="term" value="F:DNA-directed DNA polymerase activity"/>
    <property type="evidence" value="ECO:0007669"/>
    <property type="project" value="UniProtKB-EC"/>
</dbReference>
<dbReference type="GO" id="GO:0008408">
    <property type="term" value="F:3'-5' exonuclease activity"/>
    <property type="evidence" value="ECO:0007669"/>
    <property type="project" value="InterPro"/>
</dbReference>
<dbReference type="GO" id="GO:0006260">
    <property type="term" value="P:DNA replication"/>
    <property type="evidence" value="ECO:0007669"/>
    <property type="project" value="InterPro"/>
</dbReference>
<feature type="domain" description="DNA polymerase helix-hairpin-helix motif" evidence="2">
    <location>
        <begin position="261"/>
        <end position="349"/>
    </location>
</feature>